<dbReference type="RefSeq" id="WP_010050521.1">
    <property type="nucleotide sequence ID" value="NZ_CP025958.1"/>
</dbReference>
<evidence type="ECO:0008006" key="5">
    <source>
        <dbReference type="Google" id="ProtNLM"/>
    </source>
</evidence>
<sequence>MESAVRATCPKCQNALNIPARWIGQTVKCKKCGALIRATTKVPLTPGVLPQPVPVPAYETNGLSAAAYPLPLGYPPPVLVAQPVPNTPVDPDRPARRAKPKTARPSASDHAFDLDPAEGGVAVRARRRNRGSGALIGVALFFVLAAGLVGAGILYGEQAIGDLLAINNKNKEPGKDASDPPPGTGQSPGTAPGGSGPSKGANATLPRRMLFISVTKYMYLNPLTAGVAGGATDRPAGVANNMAFNWRVPRDKDNDQTFVLSDTATGKNERLPMKNVVQGTYQEFFKTSRAQDRVFIYFGGHAIEKDGKAYLAPIEAELDGDDWQKTVIPLDHFYDELKKCKAAQKVVVWDVCRLNPEKGKVRPGSEPMSAGLFKALTTPPAGVQVVTTCKAGENALELTQLRPDGFAGPMYSGSAFLEAARFVANARLAKTPPTPADPLPIDDWHPAVAKRTNEICDIAEKSGSGGKQTVTLTGAAPATLAPPDPAEKVAARFDLPQAPKGASPAEVKSVERELALPPLRPGLSEIGLADFPFPADVMKDYAEDVKIADVMADKEKYPLRVAVLEVFGKLRQMWAPGAGATRIRDTITGSINDNLKAAVKKEQEFWAVSIAELELELIKLEGLTDARKEEPSKRWQAHYDFALAVLKARLAYMNEYNKLLGNLVTESVPALDPKLGQDGYTLVAADTLRSGKEVKKIAEEAQALFGEIVTKYKGSPWAIQAKQERGVAIGLNWKPASLKKE</sequence>
<evidence type="ECO:0000313" key="3">
    <source>
        <dbReference type="EMBL" id="AWM39876.1"/>
    </source>
</evidence>
<organism evidence="3 4">
    <name type="scientific">Gemmata obscuriglobus</name>
    <dbReference type="NCBI Taxonomy" id="114"/>
    <lineage>
        <taxon>Bacteria</taxon>
        <taxon>Pseudomonadati</taxon>
        <taxon>Planctomycetota</taxon>
        <taxon>Planctomycetia</taxon>
        <taxon>Gemmatales</taxon>
        <taxon>Gemmataceae</taxon>
        <taxon>Gemmata</taxon>
    </lineage>
</organism>
<evidence type="ECO:0000256" key="2">
    <source>
        <dbReference type="SAM" id="Phobius"/>
    </source>
</evidence>
<evidence type="ECO:0000256" key="1">
    <source>
        <dbReference type="SAM" id="MobiDB-lite"/>
    </source>
</evidence>
<protein>
    <recommendedName>
        <fullName evidence="5">Caspase family protein</fullName>
    </recommendedName>
</protein>
<dbReference type="Proteomes" id="UP000245802">
    <property type="component" value="Chromosome"/>
</dbReference>
<feature type="region of interest" description="Disordered" evidence="1">
    <location>
        <begin position="83"/>
        <end position="114"/>
    </location>
</feature>
<dbReference type="OrthoDB" id="271436at2"/>
<dbReference type="EMBL" id="CP025958">
    <property type="protein sequence ID" value="AWM39876.1"/>
    <property type="molecule type" value="Genomic_DNA"/>
</dbReference>
<gene>
    <name evidence="3" type="ORF">C1280_24600</name>
</gene>
<evidence type="ECO:0000313" key="4">
    <source>
        <dbReference type="Proteomes" id="UP000245802"/>
    </source>
</evidence>
<feature type="transmembrane region" description="Helical" evidence="2">
    <location>
        <begin position="134"/>
        <end position="155"/>
    </location>
</feature>
<accession>A0A2Z3H8H2</accession>
<keyword evidence="4" id="KW-1185">Reference proteome</keyword>
<proteinExistence type="predicted"/>
<keyword evidence="2" id="KW-0472">Membrane</keyword>
<dbReference type="KEGG" id="gog:C1280_24600"/>
<dbReference type="Gene3D" id="3.40.50.1460">
    <property type="match status" value="1"/>
</dbReference>
<dbReference type="AlphaFoldDB" id="A0A2Z3H8H2"/>
<dbReference type="Gene3D" id="2.20.28.160">
    <property type="match status" value="1"/>
</dbReference>
<feature type="region of interest" description="Disordered" evidence="1">
    <location>
        <begin position="171"/>
        <end position="202"/>
    </location>
</feature>
<name>A0A2Z3H8H2_9BACT</name>
<reference evidence="3 4" key="1">
    <citation type="submission" date="2018-01" db="EMBL/GenBank/DDBJ databases">
        <title>G. obscuriglobus.</title>
        <authorList>
            <person name="Franke J."/>
            <person name="Blomberg W."/>
            <person name="Selmecki A."/>
        </authorList>
    </citation>
    <scope>NUCLEOTIDE SEQUENCE [LARGE SCALE GENOMIC DNA]</scope>
    <source>
        <strain evidence="3 4">DSM 5831</strain>
    </source>
</reference>
<keyword evidence="2" id="KW-0812">Transmembrane</keyword>
<keyword evidence="2" id="KW-1133">Transmembrane helix</keyword>